<evidence type="ECO:0000313" key="2">
    <source>
        <dbReference type="EMBL" id="KZT24303.1"/>
    </source>
</evidence>
<dbReference type="InParanoid" id="A0A165RUY7"/>
<dbReference type="AlphaFoldDB" id="A0A165RUY7"/>
<dbReference type="OrthoDB" id="3067792at2759"/>
<dbReference type="Proteomes" id="UP000076761">
    <property type="component" value="Unassembled WGS sequence"/>
</dbReference>
<gene>
    <name evidence="2" type="ORF">NEOLEDRAFT_1179301</name>
</gene>
<sequence length="367" mass="41384">MSSATLLGLRTFPPIVQALPHSLRSSITSMRMGRSHHQEYAQKRTITGEAEASASKTGAERRRRLPSVRLRTLNPRYLSPEDFVVLSGRMTPMNMRLRADLRSCPRLQLSYSNSKGHHIGFPDDTQGFFYWHIDPGAPALAGQVRFRVTNSKDPASFQGGQDLRMPGGDPWRVSIFAIAWYQQYKVLRSVLLSDAFVTRDLLDSALCVVNSSKTVSRLPLSKSDIIWRFGQAIPVSLESTSFSAWVVDDSESALVRILCLFRPNNSKIPPYKGTALVQFEPSTLAEHANTRTVVIRIIKILEITKLNVGVRERPAPREGELVLTRKRDPNGGHWIPWSLDIDKEVRDTDKTRAFRMLFDRETRGAGE</sequence>
<organism evidence="2 3">
    <name type="scientific">Neolentinus lepideus HHB14362 ss-1</name>
    <dbReference type="NCBI Taxonomy" id="1314782"/>
    <lineage>
        <taxon>Eukaryota</taxon>
        <taxon>Fungi</taxon>
        <taxon>Dikarya</taxon>
        <taxon>Basidiomycota</taxon>
        <taxon>Agaricomycotina</taxon>
        <taxon>Agaricomycetes</taxon>
        <taxon>Gloeophyllales</taxon>
        <taxon>Gloeophyllaceae</taxon>
        <taxon>Neolentinus</taxon>
    </lineage>
</organism>
<dbReference type="EMBL" id="KV425578">
    <property type="protein sequence ID" value="KZT24303.1"/>
    <property type="molecule type" value="Genomic_DNA"/>
</dbReference>
<protein>
    <submittedName>
        <fullName evidence="2">Uncharacterized protein</fullName>
    </submittedName>
</protein>
<keyword evidence="3" id="KW-1185">Reference proteome</keyword>
<reference evidence="2 3" key="1">
    <citation type="journal article" date="2016" name="Mol. Biol. Evol.">
        <title>Comparative Genomics of Early-Diverging Mushroom-Forming Fungi Provides Insights into the Origins of Lignocellulose Decay Capabilities.</title>
        <authorList>
            <person name="Nagy L.G."/>
            <person name="Riley R."/>
            <person name="Tritt A."/>
            <person name="Adam C."/>
            <person name="Daum C."/>
            <person name="Floudas D."/>
            <person name="Sun H."/>
            <person name="Yadav J.S."/>
            <person name="Pangilinan J."/>
            <person name="Larsson K.H."/>
            <person name="Matsuura K."/>
            <person name="Barry K."/>
            <person name="Labutti K."/>
            <person name="Kuo R."/>
            <person name="Ohm R.A."/>
            <person name="Bhattacharya S.S."/>
            <person name="Shirouzu T."/>
            <person name="Yoshinaga Y."/>
            <person name="Martin F.M."/>
            <person name="Grigoriev I.V."/>
            <person name="Hibbett D.S."/>
        </authorList>
    </citation>
    <scope>NUCLEOTIDE SEQUENCE [LARGE SCALE GENOMIC DNA]</scope>
    <source>
        <strain evidence="2 3">HHB14362 ss-1</strain>
    </source>
</reference>
<evidence type="ECO:0000256" key="1">
    <source>
        <dbReference type="SAM" id="MobiDB-lite"/>
    </source>
</evidence>
<feature type="region of interest" description="Disordered" evidence="1">
    <location>
        <begin position="31"/>
        <end position="63"/>
    </location>
</feature>
<evidence type="ECO:0000313" key="3">
    <source>
        <dbReference type="Proteomes" id="UP000076761"/>
    </source>
</evidence>
<name>A0A165RUY7_9AGAM</name>
<accession>A0A165RUY7</accession>
<proteinExistence type="predicted"/>